<reference evidence="5" key="2">
    <citation type="submission" date="2020-10" db="UniProtKB">
        <authorList>
            <consortium name="WormBaseParasite"/>
        </authorList>
    </citation>
    <scope>IDENTIFICATION</scope>
</reference>
<feature type="transmembrane region" description="Helical" evidence="2">
    <location>
        <begin position="530"/>
        <end position="553"/>
    </location>
</feature>
<feature type="compositionally biased region" description="Low complexity" evidence="1">
    <location>
        <begin position="880"/>
        <end position="895"/>
    </location>
</feature>
<feature type="chain" id="PRO_5028988402" evidence="3">
    <location>
        <begin position="20"/>
        <end position="1472"/>
    </location>
</feature>
<dbReference type="Gene3D" id="1.20.1070.10">
    <property type="entry name" value="Rhodopsin 7-helix transmembrane proteins"/>
    <property type="match status" value="1"/>
</dbReference>
<dbReference type="Gene3D" id="1.10.2000.10">
    <property type="entry name" value="Frizzled cysteine-rich domain"/>
    <property type="match status" value="1"/>
</dbReference>
<evidence type="ECO:0000313" key="5">
    <source>
        <dbReference type="WBParaSite" id="Pan_g20028.t3"/>
    </source>
</evidence>
<keyword evidence="2" id="KW-1133">Transmembrane helix</keyword>
<evidence type="ECO:0000313" key="4">
    <source>
        <dbReference type="Proteomes" id="UP000492821"/>
    </source>
</evidence>
<dbReference type="Proteomes" id="UP000492821">
    <property type="component" value="Unassembled WGS sequence"/>
</dbReference>
<keyword evidence="4" id="KW-1185">Reference proteome</keyword>
<proteinExistence type="predicted"/>
<dbReference type="InterPro" id="IPR036790">
    <property type="entry name" value="Frizzled_dom_sf"/>
</dbReference>
<dbReference type="WBParaSite" id="Pan_g20028.t3">
    <property type="protein sequence ID" value="Pan_g20028.t3"/>
    <property type="gene ID" value="Pan_g20028"/>
</dbReference>
<feature type="region of interest" description="Disordered" evidence="1">
    <location>
        <begin position="1149"/>
        <end position="1181"/>
    </location>
</feature>
<evidence type="ECO:0000256" key="1">
    <source>
        <dbReference type="SAM" id="MobiDB-lite"/>
    </source>
</evidence>
<evidence type="ECO:0000256" key="3">
    <source>
        <dbReference type="SAM" id="SignalP"/>
    </source>
</evidence>
<feature type="signal peptide" evidence="3">
    <location>
        <begin position="1"/>
        <end position="19"/>
    </location>
</feature>
<feature type="compositionally biased region" description="Basic residues" evidence="1">
    <location>
        <begin position="897"/>
        <end position="906"/>
    </location>
</feature>
<feature type="region of interest" description="Disordered" evidence="1">
    <location>
        <begin position="474"/>
        <end position="507"/>
    </location>
</feature>
<protein>
    <submittedName>
        <fullName evidence="5">G_PROTEIN_RECEP_F2_4 domain-containing protein</fullName>
    </submittedName>
</protein>
<feature type="transmembrane region" description="Helical" evidence="2">
    <location>
        <begin position="387"/>
        <end position="411"/>
    </location>
</feature>
<feature type="transmembrane region" description="Helical" evidence="2">
    <location>
        <begin position="344"/>
        <end position="366"/>
    </location>
</feature>
<keyword evidence="2" id="KW-0472">Membrane</keyword>
<name>A0A7E4ZVN4_PANRE</name>
<accession>A0A7E4ZVN4</accession>
<organism evidence="4 5">
    <name type="scientific">Panagrellus redivivus</name>
    <name type="common">Microworm</name>
    <dbReference type="NCBI Taxonomy" id="6233"/>
    <lineage>
        <taxon>Eukaryota</taxon>
        <taxon>Metazoa</taxon>
        <taxon>Ecdysozoa</taxon>
        <taxon>Nematoda</taxon>
        <taxon>Chromadorea</taxon>
        <taxon>Rhabditida</taxon>
        <taxon>Tylenchina</taxon>
        <taxon>Panagrolaimomorpha</taxon>
        <taxon>Panagrolaimoidea</taxon>
        <taxon>Panagrolaimidae</taxon>
        <taxon>Panagrellus</taxon>
    </lineage>
</organism>
<keyword evidence="2" id="KW-0812">Transmembrane</keyword>
<evidence type="ECO:0000256" key="2">
    <source>
        <dbReference type="SAM" id="Phobius"/>
    </source>
</evidence>
<feature type="transmembrane region" description="Helical" evidence="2">
    <location>
        <begin position="435"/>
        <end position="460"/>
    </location>
</feature>
<feature type="region of interest" description="Disordered" evidence="1">
    <location>
        <begin position="874"/>
        <end position="940"/>
    </location>
</feature>
<feature type="transmembrane region" description="Helical" evidence="2">
    <location>
        <begin position="259"/>
        <end position="279"/>
    </location>
</feature>
<dbReference type="SUPFAM" id="SSF63501">
    <property type="entry name" value="Frizzled cysteine-rich domain"/>
    <property type="match status" value="1"/>
</dbReference>
<reference evidence="4" key="1">
    <citation type="journal article" date="2013" name="Genetics">
        <title>The draft genome and transcriptome of Panagrellus redivivus are shaped by the harsh demands of a free-living lifestyle.</title>
        <authorList>
            <person name="Srinivasan J."/>
            <person name="Dillman A.R."/>
            <person name="Macchietto M.G."/>
            <person name="Heikkinen L."/>
            <person name="Lakso M."/>
            <person name="Fracchia K.M."/>
            <person name="Antoshechkin I."/>
            <person name="Mortazavi A."/>
            <person name="Wong G."/>
            <person name="Sternberg P.W."/>
        </authorList>
    </citation>
    <scope>NUCLEOTIDE SEQUENCE [LARGE SCALE GENOMIC DNA]</scope>
    <source>
        <strain evidence="4">MT8872</strain>
    </source>
</reference>
<keyword evidence="3" id="KW-0732">Signal</keyword>
<sequence length="1472" mass="165752">MKIIRIWILIGCVWTVCFGKEFDRISETSKNFRASHFECKSKKWYCQRECRLQFFEASGSCRKPRADEHCFGSPITYNYTWNHAVTHFPQEYELFKRFPSCWSVLGPLLCSSMYRPCSKNEFYEAGKPNPGILELWQVFPKSVCETAQKACPFVVEAGLWPSFLNCEDTVLLKDKEPRAVSFEEKQKVFSPVEDCKYFGEGPTFPLNQCLWPLVAGPDDLKRTSLHRADPVMDSCFMPCETPLTGFDWVLEHFRFRNSLIAGLTGAVFLLITIYLIAFSKIYSSSLSIFCLGQAFLCATGYLAVWVLSGSEGFRNVGMCIDNGRIRRSPKIFRHLLDSCALETLFLTCSIISGYLWIFSIFMLRILRPRIRNDNYFTFGQRGNEYSARLWLAGIVYLTPVAIVGVVAVLFWNELPIDAFSGLCHIAAGSTRHSMVYYGTVITAMIIVIITCAVVAVQIALQKYRLHNSLRRRDLPRNRSQQRRQPPLIASIEDGGDSETTPHEAEGPQKLTPEMVYAREHGLGEGLISDIWLGAIFASIALSFGIGVFLQYGVLQGSVGTAWERQRVADSVKCSLSSITTTPPFWWNRTLHHDDITREADPFVRKAQLFNAATAPGCNMSVVGDPQLIGLFLTAIILPSLPFWILSVCFLAGFCGHGLLSVRKVRRNLNPFIRDEKREVKLDPFLNAEEQPLPPKENIELESVAATAISAPARLQVEKEEDATTHTIPTIEESVHVGSASVQSAPTVSREPRSFRLDLNKKRLEHRRDKKHYLEHMKTQSRLFSIDTIPGTSFASIPSAYTALTPPSTSDLTSASQQIPFMFPVPTADPMLVKYIDELKSSQMQQALQINSLAKAVVDGFSKFDEFTEVIAKQNTAPQVSSDSDNTSTTSPPISSRNMRHQRRKRANEKQNPAGRAIPRRSPDKLEDLAPPVPNDSEEDDFEEDGIQFEDDFEELVHEEWMLPNPPVIKIDLWGQLQDQFDEDYQPAYAEVGDIMNNVLLRLIEHCVEFLPLWLHRHFREMTMAEYDDLYHNDQDKFEVFKLLGRFSDSEAVEAAADEGLHSYLMPLAVKAAVWVCDQCHIDDHIFGSRQSAWFNTGVELEKLKEMFVNPEKAIHDAYTQILSQYSDASSISTVDRDVEMADLFVRSAGSKRGPLGSSNRRNDFSSSGGSIDSTASQEVKRRRIDDVAQIGPMPPMQVFPFDNDGTKENVAPGPSEAEKTTAVVRPMIPESVPFRELTPMPADAKPEYFVQINAAYVSSMILKGWVHPPMARPGYKYLFYIFNFEHPSNPSKIFYEEALMDEKDAYDEDIQRQAMEKAMAIFNDEAGQYGQGLAEEVVDPEEPYLPEPAITFPPNIQYFLDKLAATEDGQAAFTLEEMFPDATVRAAMTEAQIAIAKEPGYQAVYVQSLISCHVKSVMLPYQLAADQDEVVPAPVPIVPAVPAPSRPPVDLEALVQERIDEVPEEEDAEADL</sequence>
<feature type="transmembrane region" description="Helical" evidence="2">
    <location>
        <begin position="286"/>
        <end position="308"/>
    </location>
</feature>